<evidence type="ECO:0000313" key="13">
    <source>
        <dbReference type="EMBL" id="MCG2589001.1"/>
    </source>
</evidence>
<evidence type="ECO:0000256" key="7">
    <source>
        <dbReference type="ARBA" id="ARBA00023027"/>
    </source>
</evidence>
<gene>
    <name evidence="13" type="primary">aroB</name>
    <name evidence="13" type="ORF">L6773_10505</name>
</gene>
<keyword evidence="6" id="KW-0862">Zinc</keyword>
<evidence type="ECO:0000259" key="11">
    <source>
        <dbReference type="Pfam" id="PF01761"/>
    </source>
</evidence>
<evidence type="ECO:0000256" key="3">
    <source>
        <dbReference type="ARBA" id="ARBA00003485"/>
    </source>
</evidence>
<dbReference type="NCBIfam" id="TIGR01357">
    <property type="entry name" value="aroB"/>
    <property type="match status" value="1"/>
</dbReference>
<evidence type="ECO:0000256" key="6">
    <source>
        <dbReference type="ARBA" id="ARBA00022833"/>
    </source>
</evidence>
<evidence type="ECO:0000256" key="5">
    <source>
        <dbReference type="ARBA" id="ARBA00022741"/>
    </source>
</evidence>
<dbReference type="Gene3D" id="1.20.1090.10">
    <property type="entry name" value="Dehydroquinate synthase-like - alpha domain"/>
    <property type="match status" value="1"/>
</dbReference>
<evidence type="ECO:0000256" key="10">
    <source>
        <dbReference type="NCBIfam" id="TIGR01357"/>
    </source>
</evidence>
<feature type="domain" description="3-dehydroquinate synthase C-terminal" evidence="12">
    <location>
        <begin position="183"/>
        <end position="324"/>
    </location>
</feature>
<comment type="function">
    <text evidence="3">Catalyzes the conversion of 3-deoxy-D-arabino-heptulosonate 7-phosphate (DAHP) to dehydroquinate (DHQ).</text>
</comment>
<evidence type="ECO:0000313" key="14">
    <source>
        <dbReference type="Proteomes" id="UP001165366"/>
    </source>
</evidence>
<keyword evidence="4" id="KW-0479">Metal-binding</keyword>
<dbReference type="InterPro" id="IPR030963">
    <property type="entry name" value="DHQ_synth_fam"/>
</dbReference>
<sequence length="364" mass="40643">MKAEITINASSGSYKAAVGENIFEEELANYLSQKQADKLFVLIDENVFRHHWKTIQPILSELVTNVHFLQVPEGESSKSVRFWSKTLDFLLNAGIRRNVPLVVIGGGVTGDLGGFTAATALRGIPLIHVPTTVLAMVDSSIGGKTGVNHATGKNLIGSFYQPDRVIADTRFLESLPKTEWINGLSEILKYAAIRDEAIFSEAEIFMEPDLQSMNKKKLIHLIAKCIKIKADIVEEDEFEGGIRAFLNYGHTFAHALEKACDFDTISHGEAVYLGMLAAQELSNLTGADLQTTKLSAYRSLYNFRISKEELSYNQLNEYMKADKKRTDEHIKFVLLNNWQEPEVKTVKDKTLINQAWDAASNELS</sequence>
<evidence type="ECO:0000256" key="2">
    <source>
        <dbReference type="ARBA" id="ARBA00001941"/>
    </source>
</evidence>
<dbReference type="InterPro" id="IPR056179">
    <property type="entry name" value="DHQS_C"/>
</dbReference>
<dbReference type="GO" id="GO:0003856">
    <property type="term" value="F:3-dehydroquinate synthase activity"/>
    <property type="evidence" value="ECO:0007669"/>
    <property type="project" value="UniProtKB-EC"/>
</dbReference>
<dbReference type="Proteomes" id="UP001165366">
    <property type="component" value="Unassembled WGS sequence"/>
</dbReference>
<evidence type="ECO:0000256" key="4">
    <source>
        <dbReference type="ARBA" id="ARBA00022723"/>
    </source>
</evidence>
<keyword evidence="7" id="KW-0520">NAD</keyword>
<dbReference type="PIRSF" id="PIRSF001455">
    <property type="entry name" value="DHQ_synth"/>
    <property type="match status" value="1"/>
</dbReference>
<dbReference type="Gene3D" id="3.40.50.1970">
    <property type="match status" value="1"/>
</dbReference>
<reference evidence="13" key="1">
    <citation type="submission" date="2022-01" db="EMBL/GenBank/DDBJ databases">
        <authorList>
            <person name="Wang Y."/>
        </authorList>
    </citation>
    <scope>NUCLEOTIDE SEQUENCE</scope>
    <source>
        <strain evidence="13">WB101</strain>
    </source>
</reference>
<feature type="domain" description="3-dehydroquinate synthase N-terminal" evidence="11">
    <location>
        <begin position="69"/>
        <end position="181"/>
    </location>
</feature>
<dbReference type="EMBL" id="JAKLWS010000011">
    <property type="protein sequence ID" value="MCG2589001.1"/>
    <property type="molecule type" value="Genomic_DNA"/>
</dbReference>
<dbReference type="Pfam" id="PF01761">
    <property type="entry name" value="DHQ_synthase"/>
    <property type="match status" value="1"/>
</dbReference>
<accession>A0ABS9KDR9</accession>
<evidence type="ECO:0000256" key="8">
    <source>
        <dbReference type="ARBA" id="ARBA00023239"/>
    </source>
</evidence>
<comment type="cofactor">
    <cofactor evidence="2">
        <name>Co(2+)</name>
        <dbReference type="ChEBI" id="CHEBI:48828"/>
    </cofactor>
</comment>
<dbReference type="InterPro" id="IPR030960">
    <property type="entry name" value="DHQS/DOIS_N"/>
</dbReference>
<protein>
    <recommendedName>
        <fullName evidence="10">3-dehydroquinate synthase</fullName>
        <ecNumber evidence="10">4.2.3.4</ecNumber>
    </recommendedName>
</protein>
<dbReference type="InterPro" id="IPR016037">
    <property type="entry name" value="DHQ_synth_AroB"/>
</dbReference>
<dbReference type="SUPFAM" id="SSF56796">
    <property type="entry name" value="Dehydroquinate synthase-like"/>
    <property type="match status" value="1"/>
</dbReference>
<evidence type="ECO:0000256" key="9">
    <source>
        <dbReference type="ARBA" id="ARBA00023285"/>
    </source>
</evidence>
<keyword evidence="9" id="KW-0170">Cobalt</keyword>
<evidence type="ECO:0000256" key="1">
    <source>
        <dbReference type="ARBA" id="ARBA00001911"/>
    </source>
</evidence>
<dbReference type="EC" id="4.2.3.4" evidence="10"/>
<dbReference type="PANTHER" id="PTHR43622">
    <property type="entry name" value="3-DEHYDROQUINATE SYNTHASE"/>
    <property type="match status" value="1"/>
</dbReference>
<name>A0ABS9KDR9_9BACT</name>
<keyword evidence="14" id="KW-1185">Reference proteome</keyword>
<evidence type="ECO:0000259" key="12">
    <source>
        <dbReference type="Pfam" id="PF24621"/>
    </source>
</evidence>
<comment type="caution">
    <text evidence="13">The sequence shown here is derived from an EMBL/GenBank/DDBJ whole genome shotgun (WGS) entry which is preliminary data.</text>
</comment>
<dbReference type="InterPro" id="IPR050071">
    <property type="entry name" value="Dehydroquinate_synthase"/>
</dbReference>
<dbReference type="Pfam" id="PF24621">
    <property type="entry name" value="DHQS_C"/>
    <property type="match status" value="1"/>
</dbReference>
<proteinExistence type="predicted"/>
<reference evidence="13" key="2">
    <citation type="submission" date="2024-05" db="EMBL/GenBank/DDBJ databases">
        <title>Rhodohalobacter halophilus gen. nov., sp. nov., a moderately halophilic member of the family Balneolaceae.</title>
        <authorList>
            <person name="Xia J."/>
        </authorList>
    </citation>
    <scope>NUCLEOTIDE SEQUENCE</scope>
    <source>
        <strain evidence="13">WB101</strain>
    </source>
</reference>
<dbReference type="RefSeq" id="WP_237854184.1">
    <property type="nucleotide sequence ID" value="NZ_JAKLWS010000011.1"/>
</dbReference>
<organism evidence="13 14">
    <name type="scientific">Rhodohalobacter sulfatireducens</name>
    <dbReference type="NCBI Taxonomy" id="2911366"/>
    <lineage>
        <taxon>Bacteria</taxon>
        <taxon>Pseudomonadati</taxon>
        <taxon>Balneolota</taxon>
        <taxon>Balneolia</taxon>
        <taxon>Balneolales</taxon>
        <taxon>Balneolaceae</taxon>
        <taxon>Rhodohalobacter</taxon>
    </lineage>
</organism>
<dbReference type="PANTHER" id="PTHR43622:SF1">
    <property type="entry name" value="3-DEHYDROQUINATE SYNTHASE"/>
    <property type="match status" value="1"/>
</dbReference>
<dbReference type="CDD" id="cd08195">
    <property type="entry name" value="DHQS"/>
    <property type="match status" value="1"/>
</dbReference>
<comment type="cofactor">
    <cofactor evidence="1">
        <name>NAD(+)</name>
        <dbReference type="ChEBI" id="CHEBI:57540"/>
    </cofactor>
</comment>
<keyword evidence="5" id="KW-0547">Nucleotide-binding</keyword>
<keyword evidence="8 13" id="KW-0456">Lyase</keyword>